<evidence type="ECO:0000256" key="4">
    <source>
        <dbReference type="ARBA" id="ARBA00022679"/>
    </source>
</evidence>
<feature type="transmembrane region" description="Helical" evidence="8">
    <location>
        <begin position="344"/>
        <end position="364"/>
    </location>
</feature>
<dbReference type="PANTHER" id="PTHR33908">
    <property type="entry name" value="MANNOSYLTRANSFERASE YKCB-RELATED"/>
    <property type="match status" value="1"/>
</dbReference>
<gene>
    <name evidence="10" type="ORF">DSM104329_02214</name>
</gene>
<dbReference type="RefSeq" id="WP_259315501.1">
    <property type="nucleotide sequence ID" value="NZ_CP087164.1"/>
</dbReference>
<feature type="transmembrane region" description="Helical" evidence="8">
    <location>
        <begin position="114"/>
        <end position="137"/>
    </location>
</feature>
<evidence type="ECO:0000313" key="10">
    <source>
        <dbReference type="EMBL" id="UGS35818.1"/>
    </source>
</evidence>
<feature type="transmembrane region" description="Helical" evidence="8">
    <location>
        <begin position="323"/>
        <end position="338"/>
    </location>
</feature>
<sequence>MTVHGEPAPTAPAPAGGERRRRGNLVTWLILGGILVVALVLRLWNIDHNLPFVYNADEELHFVPKAVDMFGGSLNPGYFENPPALTYLLYVVFRVRFLGDHLREAFAGDPEPAFLTARIVVALIGTLVAGLVYWAGARFYDRRVGLVGAAVMAVAFLPLFYSKHALNDTVTMAPVAVALVGCLLVYERGRWVDWLLAGGAIGVATATKYTAGAMIVTLIAAAVLRVARDRSALRPTLVGFAVAVGALFVCFAILNPFAILHPGEARAQISGQSDQAGTAKLGQDDTLGWLYYVKTLLWGFGWLPTVAAIAGGVLAVVRDWRKGLLLVVFPVLLWLYLGEQGRHFGRWLMPIYPALCVLAGYAVVSAADAIKVRVPVVVAVLAAVLCVQGVIQAVHIDTILGREDTRTQARAWMETHVPDGAKVVVEPFIPGNWLTLDASRTFDRFAVKRPFQAYEKKLRPKLVDRYRREGYCWVVVGSHQKGRGLKAGLKNARAYYRALDRASASTTVFSPYRRGAEPVEFSYDQSFNYEPRAFARPGPVVEIHRLSGCR</sequence>
<dbReference type="InterPro" id="IPR038731">
    <property type="entry name" value="RgtA/B/C-like"/>
</dbReference>
<feature type="transmembrane region" description="Helical" evidence="8">
    <location>
        <begin position="25"/>
        <end position="44"/>
    </location>
</feature>
<evidence type="ECO:0000256" key="6">
    <source>
        <dbReference type="ARBA" id="ARBA00022989"/>
    </source>
</evidence>
<evidence type="ECO:0000256" key="8">
    <source>
        <dbReference type="SAM" id="Phobius"/>
    </source>
</evidence>
<feature type="transmembrane region" description="Helical" evidence="8">
    <location>
        <begin position="206"/>
        <end position="224"/>
    </location>
</feature>
<dbReference type="PANTHER" id="PTHR33908:SF11">
    <property type="entry name" value="MEMBRANE PROTEIN"/>
    <property type="match status" value="1"/>
</dbReference>
<organism evidence="10 11">
    <name type="scientific">Capillimicrobium parvum</name>
    <dbReference type="NCBI Taxonomy" id="2884022"/>
    <lineage>
        <taxon>Bacteria</taxon>
        <taxon>Bacillati</taxon>
        <taxon>Actinomycetota</taxon>
        <taxon>Thermoleophilia</taxon>
        <taxon>Solirubrobacterales</taxon>
        <taxon>Capillimicrobiaceae</taxon>
        <taxon>Capillimicrobium</taxon>
    </lineage>
</organism>
<protein>
    <recommendedName>
        <fullName evidence="9">Glycosyltransferase RgtA/B/C/D-like domain-containing protein</fullName>
    </recommendedName>
</protein>
<keyword evidence="4" id="KW-0808">Transferase</keyword>
<keyword evidence="2" id="KW-1003">Cell membrane</keyword>
<keyword evidence="3" id="KW-0328">Glycosyltransferase</keyword>
<feature type="transmembrane region" description="Helical" evidence="8">
    <location>
        <begin position="296"/>
        <end position="316"/>
    </location>
</feature>
<evidence type="ECO:0000259" key="9">
    <source>
        <dbReference type="Pfam" id="PF13231"/>
    </source>
</evidence>
<feature type="transmembrane region" description="Helical" evidence="8">
    <location>
        <begin position="236"/>
        <end position="254"/>
    </location>
</feature>
<comment type="subcellular location">
    <subcellularLocation>
        <location evidence="1">Cell membrane</location>
        <topology evidence="1">Multi-pass membrane protein</topology>
    </subcellularLocation>
</comment>
<keyword evidence="5 8" id="KW-0812">Transmembrane</keyword>
<evidence type="ECO:0000313" key="11">
    <source>
        <dbReference type="Proteomes" id="UP001162834"/>
    </source>
</evidence>
<dbReference type="InterPro" id="IPR050297">
    <property type="entry name" value="LipidA_mod_glycosyltrf_83"/>
</dbReference>
<feature type="transmembrane region" description="Helical" evidence="8">
    <location>
        <begin position="376"/>
        <end position="396"/>
    </location>
</feature>
<dbReference type="GO" id="GO:0005886">
    <property type="term" value="C:plasma membrane"/>
    <property type="evidence" value="ECO:0007669"/>
    <property type="project" value="UniProtKB-SubCell"/>
</dbReference>
<name>A0A9E7C0W5_9ACTN</name>
<dbReference type="KEGG" id="sbae:DSM104329_02214"/>
<evidence type="ECO:0000256" key="5">
    <source>
        <dbReference type="ARBA" id="ARBA00022692"/>
    </source>
</evidence>
<evidence type="ECO:0000256" key="3">
    <source>
        <dbReference type="ARBA" id="ARBA00022676"/>
    </source>
</evidence>
<proteinExistence type="predicted"/>
<dbReference type="GO" id="GO:0016763">
    <property type="term" value="F:pentosyltransferase activity"/>
    <property type="evidence" value="ECO:0007669"/>
    <property type="project" value="TreeGrafter"/>
</dbReference>
<keyword evidence="7 8" id="KW-0472">Membrane</keyword>
<reference evidence="10" key="1">
    <citation type="journal article" date="2022" name="Int. J. Syst. Evol. Microbiol.">
        <title>Pseudomonas aegrilactucae sp. nov. and Pseudomonas morbosilactucae sp. nov., pathogens causing bacterial rot of lettuce in Japan.</title>
        <authorList>
            <person name="Sawada H."/>
            <person name="Fujikawa T."/>
            <person name="Satou M."/>
        </authorList>
    </citation>
    <scope>NUCLEOTIDE SEQUENCE</scope>
    <source>
        <strain evidence="10">0166_1</strain>
    </source>
</reference>
<evidence type="ECO:0000256" key="1">
    <source>
        <dbReference type="ARBA" id="ARBA00004651"/>
    </source>
</evidence>
<dbReference type="Pfam" id="PF13231">
    <property type="entry name" value="PMT_2"/>
    <property type="match status" value="1"/>
</dbReference>
<dbReference type="EMBL" id="CP087164">
    <property type="protein sequence ID" value="UGS35818.1"/>
    <property type="molecule type" value="Genomic_DNA"/>
</dbReference>
<evidence type="ECO:0000256" key="7">
    <source>
        <dbReference type="ARBA" id="ARBA00023136"/>
    </source>
</evidence>
<keyword evidence="6 8" id="KW-1133">Transmembrane helix</keyword>
<dbReference type="AlphaFoldDB" id="A0A9E7C0W5"/>
<accession>A0A9E7C0W5</accession>
<feature type="transmembrane region" description="Helical" evidence="8">
    <location>
        <begin position="143"/>
        <end position="162"/>
    </location>
</feature>
<evidence type="ECO:0000256" key="2">
    <source>
        <dbReference type="ARBA" id="ARBA00022475"/>
    </source>
</evidence>
<dbReference type="GO" id="GO:0009103">
    <property type="term" value="P:lipopolysaccharide biosynthetic process"/>
    <property type="evidence" value="ECO:0007669"/>
    <property type="project" value="UniProtKB-ARBA"/>
</dbReference>
<dbReference type="Proteomes" id="UP001162834">
    <property type="component" value="Chromosome"/>
</dbReference>
<feature type="domain" description="Glycosyltransferase RgtA/B/C/D-like" evidence="9">
    <location>
        <begin position="116"/>
        <end position="250"/>
    </location>
</feature>
<keyword evidence="11" id="KW-1185">Reference proteome</keyword>